<reference evidence="1 2" key="1">
    <citation type="journal article" date="2019" name="Nat. Ecol. Evol.">
        <title>Megaphylogeny resolves global patterns of mushroom evolution.</title>
        <authorList>
            <person name="Varga T."/>
            <person name="Krizsan K."/>
            <person name="Foldi C."/>
            <person name="Dima B."/>
            <person name="Sanchez-Garcia M."/>
            <person name="Sanchez-Ramirez S."/>
            <person name="Szollosi G.J."/>
            <person name="Szarkandi J.G."/>
            <person name="Papp V."/>
            <person name="Albert L."/>
            <person name="Andreopoulos W."/>
            <person name="Angelini C."/>
            <person name="Antonin V."/>
            <person name="Barry K.W."/>
            <person name="Bougher N.L."/>
            <person name="Buchanan P."/>
            <person name="Buyck B."/>
            <person name="Bense V."/>
            <person name="Catcheside P."/>
            <person name="Chovatia M."/>
            <person name="Cooper J."/>
            <person name="Damon W."/>
            <person name="Desjardin D."/>
            <person name="Finy P."/>
            <person name="Geml J."/>
            <person name="Haridas S."/>
            <person name="Hughes K."/>
            <person name="Justo A."/>
            <person name="Karasinski D."/>
            <person name="Kautmanova I."/>
            <person name="Kiss B."/>
            <person name="Kocsube S."/>
            <person name="Kotiranta H."/>
            <person name="LaButti K.M."/>
            <person name="Lechner B.E."/>
            <person name="Liimatainen K."/>
            <person name="Lipzen A."/>
            <person name="Lukacs Z."/>
            <person name="Mihaltcheva S."/>
            <person name="Morgado L.N."/>
            <person name="Niskanen T."/>
            <person name="Noordeloos M.E."/>
            <person name="Ohm R.A."/>
            <person name="Ortiz-Santana B."/>
            <person name="Ovrebo C."/>
            <person name="Racz N."/>
            <person name="Riley R."/>
            <person name="Savchenko A."/>
            <person name="Shiryaev A."/>
            <person name="Soop K."/>
            <person name="Spirin V."/>
            <person name="Szebenyi C."/>
            <person name="Tomsovsky M."/>
            <person name="Tulloss R.E."/>
            <person name="Uehling J."/>
            <person name="Grigoriev I.V."/>
            <person name="Vagvolgyi C."/>
            <person name="Papp T."/>
            <person name="Martin F.M."/>
            <person name="Miettinen O."/>
            <person name="Hibbett D.S."/>
            <person name="Nagy L.G."/>
        </authorList>
    </citation>
    <scope>NUCLEOTIDE SEQUENCE [LARGE SCALE GENOMIC DNA]</scope>
    <source>
        <strain evidence="1 2">CBS 121175</strain>
    </source>
</reference>
<keyword evidence="2" id="KW-1185">Reference proteome</keyword>
<name>A0A5C3KAB2_COPMA</name>
<dbReference type="Proteomes" id="UP000307440">
    <property type="component" value="Unassembled WGS sequence"/>
</dbReference>
<gene>
    <name evidence="1" type="ORF">FA15DRAFT_605937</name>
</gene>
<protein>
    <recommendedName>
        <fullName evidence="3">Reverse transcriptase zinc-binding domain-containing protein</fullName>
    </recommendedName>
</protein>
<organism evidence="1 2">
    <name type="scientific">Coprinopsis marcescibilis</name>
    <name type="common">Agaric fungus</name>
    <name type="synonym">Psathyrella marcescibilis</name>
    <dbReference type="NCBI Taxonomy" id="230819"/>
    <lineage>
        <taxon>Eukaryota</taxon>
        <taxon>Fungi</taxon>
        <taxon>Dikarya</taxon>
        <taxon>Basidiomycota</taxon>
        <taxon>Agaricomycotina</taxon>
        <taxon>Agaricomycetes</taxon>
        <taxon>Agaricomycetidae</taxon>
        <taxon>Agaricales</taxon>
        <taxon>Agaricineae</taxon>
        <taxon>Psathyrellaceae</taxon>
        <taxon>Coprinopsis</taxon>
    </lineage>
</organism>
<proteinExistence type="predicted"/>
<evidence type="ECO:0008006" key="3">
    <source>
        <dbReference type="Google" id="ProtNLM"/>
    </source>
</evidence>
<dbReference type="AlphaFoldDB" id="A0A5C3KAB2"/>
<dbReference type="EMBL" id="ML210590">
    <property type="protein sequence ID" value="TFK16989.1"/>
    <property type="molecule type" value="Genomic_DNA"/>
</dbReference>
<evidence type="ECO:0000313" key="1">
    <source>
        <dbReference type="EMBL" id="TFK16989.1"/>
    </source>
</evidence>
<sequence length="70" mass="8269">MNPLYEQIWKLYRTRAIPRKVQAFLWKALHGAHPCRKILGKNKVDNIHSPPMLCDEHDISQYGQSAQCWH</sequence>
<evidence type="ECO:0000313" key="2">
    <source>
        <dbReference type="Proteomes" id="UP000307440"/>
    </source>
</evidence>
<accession>A0A5C3KAB2</accession>